<evidence type="ECO:0000313" key="2">
    <source>
        <dbReference type="Proteomes" id="UP000183567"/>
    </source>
</evidence>
<protein>
    <submittedName>
        <fullName evidence="1">Uncharacterized protein</fullName>
    </submittedName>
</protein>
<accession>A0A1J8QDZ8</accession>
<gene>
    <name evidence="1" type="ORF">AZE42_07509</name>
</gene>
<feature type="non-terminal residue" evidence="1">
    <location>
        <position position="41"/>
    </location>
</feature>
<proteinExistence type="predicted"/>
<organism evidence="1 2">
    <name type="scientific">Rhizopogon vesiculosus</name>
    <dbReference type="NCBI Taxonomy" id="180088"/>
    <lineage>
        <taxon>Eukaryota</taxon>
        <taxon>Fungi</taxon>
        <taxon>Dikarya</taxon>
        <taxon>Basidiomycota</taxon>
        <taxon>Agaricomycotina</taxon>
        <taxon>Agaricomycetes</taxon>
        <taxon>Agaricomycetidae</taxon>
        <taxon>Boletales</taxon>
        <taxon>Suillineae</taxon>
        <taxon>Rhizopogonaceae</taxon>
        <taxon>Rhizopogon</taxon>
    </lineage>
</organism>
<dbReference type="EMBL" id="LVVM01005001">
    <property type="protein sequence ID" value="OJA11576.1"/>
    <property type="molecule type" value="Genomic_DNA"/>
</dbReference>
<dbReference type="AlphaFoldDB" id="A0A1J8QDZ8"/>
<name>A0A1J8QDZ8_9AGAM</name>
<keyword evidence="2" id="KW-1185">Reference proteome</keyword>
<evidence type="ECO:0000313" key="1">
    <source>
        <dbReference type="EMBL" id="OJA11576.1"/>
    </source>
</evidence>
<reference evidence="1 2" key="1">
    <citation type="submission" date="2016-03" db="EMBL/GenBank/DDBJ databases">
        <title>Comparative genomics of the ectomycorrhizal sister species Rhizopogon vinicolor and Rhizopogon vesiculosus (Basidiomycota: Boletales) reveals a divergence of the mating type B locus.</title>
        <authorList>
            <person name="Mujic A.B."/>
            <person name="Kuo A."/>
            <person name="Tritt A."/>
            <person name="Lipzen A."/>
            <person name="Chen C."/>
            <person name="Johnson J."/>
            <person name="Sharma A."/>
            <person name="Barry K."/>
            <person name="Grigoriev I.V."/>
            <person name="Spatafora J.W."/>
        </authorList>
    </citation>
    <scope>NUCLEOTIDE SEQUENCE [LARGE SCALE GENOMIC DNA]</scope>
    <source>
        <strain evidence="1 2">AM-OR11-056</strain>
    </source>
</reference>
<comment type="caution">
    <text evidence="1">The sequence shown here is derived from an EMBL/GenBank/DDBJ whole genome shotgun (WGS) entry which is preliminary data.</text>
</comment>
<sequence>MVVPLHFVHLLCVYYRCWHRRCSRLQCCSRLWCCSRPQWSG</sequence>
<dbReference type="Proteomes" id="UP000183567">
    <property type="component" value="Unassembled WGS sequence"/>
</dbReference>